<dbReference type="EnsemblProtists" id="EKX51303">
    <property type="protein sequence ID" value="EKX51303"/>
    <property type="gene ID" value="GUITHDRAFT_134781"/>
</dbReference>
<reference evidence="5" key="2">
    <citation type="submission" date="2012-11" db="EMBL/GenBank/DDBJ databases">
        <authorList>
            <person name="Kuo A."/>
            <person name="Curtis B.A."/>
            <person name="Tanifuji G."/>
            <person name="Burki F."/>
            <person name="Gruber A."/>
            <person name="Irimia M."/>
            <person name="Maruyama S."/>
            <person name="Arias M.C."/>
            <person name="Ball S.G."/>
            <person name="Gile G.H."/>
            <person name="Hirakawa Y."/>
            <person name="Hopkins J.F."/>
            <person name="Rensing S.A."/>
            <person name="Schmutz J."/>
            <person name="Symeonidi A."/>
            <person name="Elias M."/>
            <person name="Eveleigh R.J."/>
            <person name="Herman E.K."/>
            <person name="Klute M.J."/>
            <person name="Nakayama T."/>
            <person name="Obornik M."/>
            <person name="Reyes-Prieto A."/>
            <person name="Armbrust E.V."/>
            <person name="Aves S.J."/>
            <person name="Beiko R.G."/>
            <person name="Coutinho P."/>
            <person name="Dacks J.B."/>
            <person name="Durnford D.G."/>
            <person name="Fast N.M."/>
            <person name="Green B.R."/>
            <person name="Grisdale C."/>
            <person name="Hempe F."/>
            <person name="Henrissat B."/>
            <person name="Hoppner M.P."/>
            <person name="Ishida K.-I."/>
            <person name="Kim E."/>
            <person name="Koreny L."/>
            <person name="Kroth P.G."/>
            <person name="Liu Y."/>
            <person name="Malik S.-B."/>
            <person name="Maier U.G."/>
            <person name="McRose D."/>
            <person name="Mock T."/>
            <person name="Neilson J.A."/>
            <person name="Onodera N.T."/>
            <person name="Poole A.M."/>
            <person name="Pritham E.J."/>
            <person name="Richards T.A."/>
            <person name="Rocap G."/>
            <person name="Roy S.W."/>
            <person name="Sarai C."/>
            <person name="Schaack S."/>
            <person name="Shirato S."/>
            <person name="Slamovits C.H."/>
            <person name="Spencer D.F."/>
            <person name="Suzuki S."/>
            <person name="Worden A.Z."/>
            <person name="Zauner S."/>
            <person name="Barry K."/>
            <person name="Bell C."/>
            <person name="Bharti A.K."/>
            <person name="Crow J.A."/>
            <person name="Grimwood J."/>
            <person name="Kramer R."/>
            <person name="Lindquist E."/>
            <person name="Lucas S."/>
            <person name="Salamov A."/>
            <person name="McFadden G.I."/>
            <person name="Lane C.E."/>
            <person name="Keeling P.J."/>
            <person name="Gray M.W."/>
            <person name="Grigoriev I.V."/>
            <person name="Archibald J.M."/>
        </authorList>
    </citation>
    <scope>NUCLEOTIDE SEQUENCE</scope>
    <source>
        <strain evidence="5">CCMP2712</strain>
    </source>
</reference>
<accession>L1JTB2</accession>
<name>L1JTB2_GUITC</name>
<evidence type="ECO:0000313" key="4">
    <source>
        <dbReference type="EnsemblProtists" id="EKX51303"/>
    </source>
</evidence>
<keyword evidence="1" id="KW-0238">DNA-binding</keyword>
<sequence>MDLSDSSDNDSSEFHTLEEFDAYLKKTLQSEGITTSSEAVLQTSEVKWSLEICNETQCHGCDSKNPYISYIDGNDLNSDSAGCPPAVAPLNAMKMKKTCAPYTANRQTSKLTLGEKLEIIRQYENSDNKHKTHTQFAKSYGKSRSAISKLLKPENIMKLKVMAATGVQPTVKRSVLQVPDFERAVREFVLKIEGQTLRRSKVQAFASDLARRMGMLNFSAGRGWYNGFMRRYGLSKRQKA</sequence>
<organism evidence="3">
    <name type="scientific">Guillardia theta (strain CCMP2712)</name>
    <name type="common">Cryptophyte</name>
    <dbReference type="NCBI Taxonomy" id="905079"/>
    <lineage>
        <taxon>Eukaryota</taxon>
        <taxon>Cryptophyceae</taxon>
        <taxon>Pyrenomonadales</taxon>
        <taxon>Geminigeraceae</taxon>
        <taxon>Guillardia</taxon>
    </lineage>
</organism>
<dbReference type="AlphaFoldDB" id="L1JTB2"/>
<dbReference type="SMART" id="SM00674">
    <property type="entry name" value="CENPB"/>
    <property type="match status" value="1"/>
</dbReference>
<dbReference type="Pfam" id="PF03221">
    <property type="entry name" value="HTH_Tnp_Tc5"/>
    <property type="match status" value="1"/>
</dbReference>
<evidence type="ECO:0000256" key="1">
    <source>
        <dbReference type="ARBA" id="ARBA00023125"/>
    </source>
</evidence>
<evidence type="ECO:0000313" key="3">
    <source>
        <dbReference type="EMBL" id="EKX51303.1"/>
    </source>
</evidence>
<dbReference type="InterPro" id="IPR009057">
    <property type="entry name" value="Homeodomain-like_sf"/>
</dbReference>
<dbReference type="HOGENOM" id="CLU_1158239_0_0_1"/>
<proteinExistence type="predicted"/>
<feature type="domain" description="HTH CENPB-type" evidence="2">
    <location>
        <begin position="169"/>
        <end position="238"/>
    </location>
</feature>
<dbReference type="GeneID" id="17307733"/>
<evidence type="ECO:0000313" key="5">
    <source>
        <dbReference type="Proteomes" id="UP000011087"/>
    </source>
</evidence>
<dbReference type="RefSeq" id="XP_005838283.1">
    <property type="nucleotide sequence ID" value="XM_005838226.1"/>
</dbReference>
<dbReference type="PaxDb" id="55529-EKX51303"/>
<gene>
    <name evidence="3" type="ORF">GUITHDRAFT_134781</name>
</gene>
<keyword evidence="5" id="KW-1185">Reference proteome</keyword>
<dbReference type="EMBL" id="JH992976">
    <property type="protein sequence ID" value="EKX51303.1"/>
    <property type="molecule type" value="Genomic_DNA"/>
</dbReference>
<dbReference type="GO" id="GO:0003677">
    <property type="term" value="F:DNA binding"/>
    <property type="evidence" value="ECO:0007669"/>
    <property type="project" value="UniProtKB-KW"/>
</dbReference>
<dbReference type="SUPFAM" id="SSF46689">
    <property type="entry name" value="Homeodomain-like"/>
    <property type="match status" value="1"/>
</dbReference>
<dbReference type="KEGG" id="gtt:GUITHDRAFT_134781"/>
<dbReference type="Gene3D" id="1.10.10.60">
    <property type="entry name" value="Homeodomain-like"/>
    <property type="match status" value="1"/>
</dbReference>
<dbReference type="Proteomes" id="UP000011087">
    <property type="component" value="Unassembled WGS sequence"/>
</dbReference>
<reference evidence="4" key="3">
    <citation type="submission" date="2015-06" db="UniProtKB">
        <authorList>
            <consortium name="EnsemblProtists"/>
        </authorList>
    </citation>
    <scope>IDENTIFICATION</scope>
</reference>
<dbReference type="PROSITE" id="PS51253">
    <property type="entry name" value="HTH_CENPB"/>
    <property type="match status" value="1"/>
</dbReference>
<reference evidence="3 5" key="1">
    <citation type="journal article" date="2012" name="Nature">
        <title>Algal genomes reveal evolutionary mosaicism and the fate of nucleomorphs.</title>
        <authorList>
            <consortium name="DOE Joint Genome Institute"/>
            <person name="Curtis B.A."/>
            <person name="Tanifuji G."/>
            <person name="Burki F."/>
            <person name="Gruber A."/>
            <person name="Irimia M."/>
            <person name="Maruyama S."/>
            <person name="Arias M.C."/>
            <person name="Ball S.G."/>
            <person name="Gile G.H."/>
            <person name="Hirakawa Y."/>
            <person name="Hopkins J.F."/>
            <person name="Kuo A."/>
            <person name="Rensing S.A."/>
            <person name="Schmutz J."/>
            <person name="Symeonidi A."/>
            <person name="Elias M."/>
            <person name="Eveleigh R.J."/>
            <person name="Herman E.K."/>
            <person name="Klute M.J."/>
            <person name="Nakayama T."/>
            <person name="Obornik M."/>
            <person name="Reyes-Prieto A."/>
            <person name="Armbrust E.V."/>
            <person name="Aves S.J."/>
            <person name="Beiko R.G."/>
            <person name="Coutinho P."/>
            <person name="Dacks J.B."/>
            <person name="Durnford D.G."/>
            <person name="Fast N.M."/>
            <person name="Green B.R."/>
            <person name="Grisdale C.J."/>
            <person name="Hempel F."/>
            <person name="Henrissat B."/>
            <person name="Hoppner M.P."/>
            <person name="Ishida K."/>
            <person name="Kim E."/>
            <person name="Koreny L."/>
            <person name="Kroth P.G."/>
            <person name="Liu Y."/>
            <person name="Malik S.B."/>
            <person name="Maier U.G."/>
            <person name="McRose D."/>
            <person name="Mock T."/>
            <person name="Neilson J.A."/>
            <person name="Onodera N.T."/>
            <person name="Poole A.M."/>
            <person name="Pritham E.J."/>
            <person name="Richards T.A."/>
            <person name="Rocap G."/>
            <person name="Roy S.W."/>
            <person name="Sarai C."/>
            <person name="Schaack S."/>
            <person name="Shirato S."/>
            <person name="Slamovits C.H."/>
            <person name="Spencer D.F."/>
            <person name="Suzuki S."/>
            <person name="Worden A.Z."/>
            <person name="Zauner S."/>
            <person name="Barry K."/>
            <person name="Bell C."/>
            <person name="Bharti A.K."/>
            <person name="Crow J.A."/>
            <person name="Grimwood J."/>
            <person name="Kramer R."/>
            <person name="Lindquist E."/>
            <person name="Lucas S."/>
            <person name="Salamov A."/>
            <person name="McFadden G.I."/>
            <person name="Lane C.E."/>
            <person name="Keeling P.J."/>
            <person name="Gray M.W."/>
            <person name="Grigoriev I.V."/>
            <person name="Archibald J.M."/>
        </authorList>
    </citation>
    <scope>NUCLEOTIDE SEQUENCE</scope>
    <source>
        <strain evidence="3 5">CCMP2712</strain>
    </source>
</reference>
<protein>
    <recommendedName>
        <fullName evidence="2">HTH CENPB-type domain-containing protein</fullName>
    </recommendedName>
</protein>
<dbReference type="InterPro" id="IPR006600">
    <property type="entry name" value="HTH_CenpB_DNA-bd_dom"/>
</dbReference>
<evidence type="ECO:0000259" key="2">
    <source>
        <dbReference type="PROSITE" id="PS51253"/>
    </source>
</evidence>